<dbReference type="PROSITE" id="PS50887">
    <property type="entry name" value="GGDEF"/>
    <property type="match status" value="1"/>
</dbReference>
<evidence type="ECO:0008006" key="6">
    <source>
        <dbReference type="Google" id="ProtNLM"/>
    </source>
</evidence>
<dbReference type="PROSITE" id="PS50883">
    <property type="entry name" value="EAL"/>
    <property type="match status" value="1"/>
</dbReference>
<evidence type="ECO:0000313" key="5">
    <source>
        <dbReference type="Proteomes" id="UP000635606"/>
    </source>
</evidence>
<dbReference type="InterPro" id="IPR035919">
    <property type="entry name" value="EAL_sf"/>
</dbReference>
<evidence type="ECO:0000256" key="1">
    <source>
        <dbReference type="SAM" id="Phobius"/>
    </source>
</evidence>
<feature type="transmembrane region" description="Helical" evidence="1">
    <location>
        <begin position="171"/>
        <end position="190"/>
    </location>
</feature>
<feature type="transmembrane region" description="Helical" evidence="1">
    <location>
        <begin position="263"/>
        <end position="283"/>
    </location>
</feature>
<feature type="transmembrane region" description="Helical" evidence="1">
    <location>
        <begin position="139"/>
        <end position="159"/>
    </location>
</feature>
<feature type="transmembrane region" description="Helical" evidence="1">
    <location>
        <begin position="100"/>
        <end position="119"/>
    </location>
</feature>
<dbReference type="Gene3D" id="3.20.20.450">
    <property type="entry name" value="EAL domain"/>
    <property type="match status" value="1"/>
</dbReference>
<dbReference type="InterPro" id="IPR029787">
    <property type="entry name" value="Nucleotide_cyclase"/>
</dbReference>
<proteinExistence type="predicted"/>
<dbReference type="PANTHER" id="PTHR44757:SF2">
    <property type="entry name" value="BIOFILM ARCHITECTURE MAINTENANCE PROTEIN MBAA"/>
    <property type="match status" value="1"/>
</dbReference>
<name>A0A8J4EAT5_9ACTN</name>
<feature type="transmembrane region" description="Helical" evidence="1">
    <location>
        <begin position="35"/>
        <end position="56"/>
    </location>
</feature>
<dbReference type="InterPro" id="IPR001633">
    <property type="entry name" value="EAL_dom"/>
</dbReference>
<feature type="transmembrane region" description="Helical" evidence="1">
    <location>
        <begin position="68"/>
        <end position="88"/>
    </location>
</feature>
<feature type="domain" description="EAL" evidence="2">
    <location>
        <begin position="481"/>
        <end position="736"/>
    </location>
</feature>
<dbReference type="AlphaFoldDB" id="A0A8J4EAT5"/>
<feature type="transmembrane region" description="Helical" evidence="1">
    <location>
        <begin position="227"/>
        <end position="257"/>
    </location>
</feature>
<gene>
    <name evidence="4" type="ORF">Voc01_000140</name>
</gene>
<dbReference type="Pfam" id="PF00990">
    <property type="entry name" value="GGDEF"/>
    <property type="match status" value="1"/>
</dbReference>
<dbReference type="CDD" id="cd01949">
    <property type="entry name" value="GGDEF"/>
    <property type="match status" value="1"/>
</dbReference>
<protein>
    <recommendedName>
        <fullName evidence="6">Diguanylate cyclase/phosphodiesterase</fullName>
    </recommendedName>
</protein>
<keyword evidence="1" id="KW-0472">Membrane</keyword>
<dbReference type="EMBL" id="BOPH01000001">
    <property type="protein sequence ID" value="GIJ65097.1"/>
    <property type="molecule type" value="Genomic_DNA"/>
</dbReference>
<dbReference type="InterPro" id="IPR043128">
    <property type="entry name" value="Rev_trsase/Diguanyl_cyclase"/>
</dbReference>
<dbReference type="SUPFAM" id="SSF141868">
    <property type="entry name" value="EAL domain-like"/>
    <property type="match status" value="1"/>
</dbReference>
<sequence length="738" mass="77899">MVLAWLTVPVGQTVAAWAAWRAGSVPGLAPTGRRFWRHLAVGMLLIAFGSAGLTWAKLHPLAGYHDPLRYGTAPLLVAAVLVVSAAVLRLPVRAVSGSTLLRVGLDTACVVCTAGLFAWHFVVRQVFVADASLEVEVEVVLLCLAGLAITVAVLKVVLLGGEPIDSRAMHVLAATAVLGALASVSAPLLTHRDWHGLHPVFTLAEALLVTTAAGLQHRAGPSTVDSPGAVGTAVLLPSLLPYMSIGASAVLLTAAAYGNDEEVGIISTGTLVVIAIVVARHVLALRDNDRLVTAMRDQEEQLAREVTHDQLTGLVNRASFTRLLESAVAAGRPIAVLLIDLDDFKLINDTHGHAVGDEVLVAVAARLTDAVRGGDIVARLGGDEFAAILHLTQRAPRTDTDPTTPAVAVADRIRDLLTVPLHTAGHDLLVHASVGVAVPAPGEDPDALLRNADLAMYAAKDRGKGGHVLYTTGMTTRMIAHAELGAQLREAIATDQLFLTYQPIVDLPNGQITGTEALVRWRHPVRGTVPPGEFIPAAEQTGLIVPLGRWVLRHACAQQAAWIREHGPAAPLSIGVNVAGRQLTDPSFISDVDAALGDAGLDPTWLTIEVTETAVIDDDTAITTMHQLRDRGIRLALDDFGTAASSLGLLLTCPVTTLKLDRTFVEHITTVTRHQAVATAVVRMAEALSLDTVAEGIETAEQANLLTDLGYDRGQGYHYAPPLTADRLEPTFAAVRVP</sequence>
<dbReference type="NCBIfam" id="TIGR00254">
    <property type="entry name" value="GGDEF"/>
    <property type="match status" value="1"/>
</dbReference>
<keyword evidence="1" id="KW-0812">Transmembrane</keyword>
<dbReference type="Proteomes" id="UP000635606">
    <property type="component" value="Unassembled WGS sequence"/>
</dbReference>
<dbReference type="Gene3D" id="3.30.70.270">
    <property type="match status" value="1"/>
</dbReference>
<dbReference type="SMART" id="SM00052">
    <property type="entry name" value="EAL"/>
    <property type="match status" value="1"/>
</dbReference>
<dbReference type="SMART" id="SM00267">
    <property type="entry name" value="GGDEF"/>
    <property type="match status" value="1"/>
</dbReference>
<feature type="domain" description="GGDEF" evidence="3">
    <location>
        <begin position="332"/>
        <end position="472"/>
    </location>
</feature>
<keyword evidence="5" id="KW-1185">Reference proteome</keyword>
<dbReference type="InterPro" id="IPR000160">
    <property type="entry name" value="GGDEF_dom"/>
</dbReference>
<evidence type="ECO:0000259" key="2">
    <source>
        <dbReference type="PROSITE" id="PS50883"/>
    </source>
</evidence>
<evidence type="ECO:0000259" key="3">
    <source>
        <dbReference type="PROSITE" id="PS50887"/>
    </source>
</evidence>
<comment type="caution">
    <text evidence="4">The sequence shown here is derived from an EMBL/GenBank/DDBJ whole genome shotgun (WGS) entry which is preliminary data.</text>
</comment>
<evidence type="ECO:0000313" key="4">
    <source>
        <dbReference type="EMBL" id="GIJ65097.1"/>
    </source>
</evidence>
<dbReference type="InterPro" id="IPR052155">
    <property type="entry name" value="Biofilm_reg_signaling"/>
</dbReference>
<reference evidence="4" key="1">
    <citation type="submission" date="2021-01" db="EMBL/GenBank/DDBJ databases">
        <title>Whole genome shotgun sequence of Virgisporangium ochraceum NBRC 16418.</title>
        <authorList>
            <person name="Komaki H."/>
            <person name="Tamura T."/>
        </authorList>
    </citation>
    <scope>NUCLEOTIDE SEQUENCE</scope>
    <source>
        <strain evidence="4">NBRC 16418</strain>
    </source>
</reference>
<dbReference type="Pfam" id="PF00563">
    <property type="entry name" value="EAL"/>
    <property type="match status" value="1"/>
</dbReference>
<keyword evidence="1" id="KW-1133">Transmembrane helix</keyword>
<dbReference type="PANTHER" id="PTHR44757">
    <property type="entry name" value="DIGUANYLATE CYCLASE DGCP"/>
    <property type="match status" value="1"/>
</dbReference>
<accession>A0A8J4EAT5</accession>
<dbReference type="SUPFAM" id="SSF55073">
    <property type="entry name" value="Nucleotide cyclase"/>
    <property type="match status" value="1"/>
</dbReference>
<organism evidence="4 5">
    <name type="scientific">Virgisporangium ochraceum</name>
    <dbReference type="NCBI Taxonomy" id="65505"/>
    <lineage>
        <taxon>Bacteria</taxon>
        <taxon>Bacillati</taxon>
        <taxon>Actinomycetota</taxon>
        <taxon>Actinomycetes</taxon>
        <taxon>Micromonosporales</taxon>
        <taxon>Micromonosporaceae</taxon>
        <taxon>Virgisporangium</taxon>
    </lineage>
</organism>
<dbReference type="CDD" id="cd01948">
    <property type="entry name" value="EAL"/>
    <property type="match status" value="1"/>
</dbReference>